<dbReference type="AlphaFoldDB" id="A0A937RIV2"/>
<gene>
    <name evidence="1" type="ORF">I7412_28510</name>
</gene>
<dbReference type="SUPFAM" id="SSF47113">
    <property type="entry name" value="Histone-fold"/>
    <property type="match status" value="1"/>
</dbReference>
<dbReference type="RefSeq" id="WP_203000684.1">
    <property type="nucleotide sequence ID" value="NZ_JADWYU010000117.1"/>
</dbReference>
<protein>
    <submittedName>
        <fullName evidence="1">DUF1931 family protein</fullName>
    </submittedName>
</protein>
<keyword evidence="2" id="KW-1185">Reference proteome</keyword>
<dbReference type="CDD" id="cd22923">
    <property type="entry name" value="HFD_Aq328-like_rpt2"/>
    <property type="match status" value="1"/>
</dbReference>
<dbReference type="Gene3D" id="1.10.20.10">
    <property type="entry name" value="Histone, subunit A"/>
    <property type="match status" value="1"/>
</dbReference>
<evidence type="ECO:0000313" key="1">
    <source>
        <dbReference type="EMBL" id="MBL7631032.1"/>
    </source>
</evidence>
<reference evidence="1" key="1">
    <citation type="submission" date="2020-12" db="EMBL/GenBank/DDBJ databases">
        <title>Genomic characterization of non-nitrogen-fixing Frankia strains.</title>
        <authorList>
            <person name="Carlos-Shanley C."/>
            <person name="Guerra T."/>
            <person name="Hahn D."/>
        </authorList>
    </citation>
    <scope>NUCLEOTIDE SEQUENCE</scope>
    <source>
        <strain evidence="1">CN6</strain>
    </source>
</reference>
<proteinExistence type="predicted"/>
<evidence type="ECO:0000313" key="2">
    <source>
        <dbReference type="Proteomes" id="UP000604475"/>
    </source>
</evidence>
<comment type="caution">
    <text evidence="1">The sequence shown here is derived from an EMBL/GenBank/DDBJ whole genome shotgun (WGS) entry which is preliminary data.</text>
</comment>
<dbReference type="EMBL" id="JAEACQ010000258">
    <property type="protein sequence ID" value="MBL7631032.1"/>
    <property type="molecule type" value="Genomic_DNA"/>
</dbReference>
<dbReference type="InterPro" id="IPR015207">
    <property type="entry name" value="DUF1931"/>
</dbReference>
<sequence length="149" mass="16815">MPVMGVSRFERFFRTAAGLDVDKNDLKRHNEFVNDKLYDLLVIARATAKANLRDVIEPWDLPITKGLQESIHRFRSLDEEIELRPILEQIAARPPLEIALSEDASARLPLIAGGLSLALAEAFTILEPDVRNPGTEEWARASRIFNLLL</sequence>
<dbReference type="Proteomes" id="UP000604475">
    <property type="component" value="Unassembled WGS sequence"/>
</dbReference>
<name>A0A937RIV2_9ACTN</name>
<dbReference type="CDD" id="cd22922">
    <property type="entry name" value="HFD_Aq328-like_rpt1"/>
    <property type="match status" value="1"/>
</dbReference>
<dbReference type="Pfam" id="PF09123">
    <property type="entry name" value="DUF1931"/>
    <property type="match status" value="1"/>
</dbReference>
<accession>A0A937RIV2</accession>
<dbReference type="InterPro" id="IPR009072">
    <property type="entry name" value="Histone-fold"/>
</dbReference>
<dbReference type="GO" id="GO:0046982">
    <property type="term" value="F:protein heterodimerization activity"/>
    <property type="evidence" value="ECO:0007669"/>
    <property type="project" value="InterPro"/>
</dbReference>
<organism evidence="1 2">
    <name type="scientific">Frankia nepalensis</name>
    <dbReference type="NCBI Taxonomy" id="1836974"/>
    <lineage>
        <taxon>Bacteria</taxon>
        <taxon>Bacillati</taxon>
        <taxon>Actinomycetota</taxon>
        <taxon>Actinomycetes</taxon>
        <taxon>Frankiales</taxon>
        <taxon>Frankiaceae</taxon>
        <taxon>Frankia</taxon>
    </lineage>
</organism>